<dbReference type="AlphaFoldDB" id="A0A9P5XQM5"/>
<comment type="caution">
    <text evidence="1">The sequence shown here is derived from an EMBL/GenBank/DDBJ whole genome shotgun (WGS) entry which is preliminary data.</text>
</comment>
<dbReference type="InterPro" id="IPR032675">
    <property type="entry name" value="LRR_dom_sf"/>
</dbReference>
<proteinExistence type="predicted"/>
<protein>
    <recommendedName>
        <fullName evidence="3">F-box domain-containing protein</fullName>
    </recommendedName>
</protein>
<dbReference type="OrthoDB" id="2998842at2759"/>
<dbReference type="InterPro" id="IPR036047">
    <property type="entry name" value="F-box-like_dom_sf"/>
</dbReference>
<evidence type="ECO:0000313" key="1">
    <source>
        <dbReference type="EMBL" id="KAF9453526.1"/>
    </source>
</evidence>
<dbReference type="Gene3D" id="3.80.10.10">
    <property type="entry name" value="Ribonuclease Inhibitor"/>
    <property type="match status" value="1"/>
</dbReference>
<accession>A0A9P5XQM5</accession>
<dbReference type="Proteomes" id="UP000807342">
    <property type="component" value="Unassembled WGS sequence"/>
</dbReference>
<keyword evidence="2" id="KW-1185">Reference proteome</keyword>
<organism evidence="1 2">
    <name type="scientific">Macrolepiota fuliginosa MF-IS2</name>
    <dbReference type="NCBI Taxonomy" id="1400762"/>
    <lineage>
        <taxon>Eukaryota</taxon>
        <taxon>Fungi</taxon>
        <taxon>Dikarya</taxon>
        <taxon>Basidiomycota</taxon>
        <taxon>Agaricomycotina</taxon>
        <taxon>Agaricomycetes</taxon>
        <taxon>Agaricomycetidae</taxon>
        <taxon>Agaricales</taxon>
        <taxon>Agaricineae</taxon>
        <taxon>Agaricaceae</taxon>
        <taxon>Macrolepiota</taxon>
    </lineage>
</organism>
<dbReference type="SUPFAM" id="SSF81383">
    <property type="entry name" value="F-box domain"/>
    <property type="match status" value="1"/>
</dbReference>
<name>A0A9P5XQM5_9AGAR</name>
<evidence type="ECO:0008006" key="3">
    <source>
        <dbReference type="Google" id="ProtNLM"/>
    </source>
</evidence>
<dbReference type="EMBL" id="MU151060">
    <property type="protein sequence ID" value="KAF9453526.1"/>
    <property type="molecule type" value="Genomic_DNA"/>
</dbReference>
<dbReference type="SUPFAM" id="SSF52047">
    <property type="entry name" value="RNI-like"/>
    <property type="match status" value="1"/>
</dbReference>
<sequence>MLSKTSTHPLPNLPIDILYLIFDIYQSIEQSPHPGLRLTQVCSHWRYAGLDSSRLWNNFCVSLKTPIPIISLYLQRSRNTPLIIDCDLRHAKRLSNSPEVVLREAHCHSLIWSLVTGAASRWQHLSLRFDSINAPAIIRDLAHVSTPTLRRLLLWTNLQSCSDLHTFGNKILNLEVLSLRGVPFHPFISGALGSVKRLELSINHAISLKDFRGAMERMPGLEYLSLRGDVVVDWPIQLGEEPIYLPSLRSLSLAEQRVPLAVPLLSISAPLLYDITFVDLTTRDLPSGFTSTLLRQNYMSIRSLVLSGGASELIDDTFRHLFSIFPKLDHLGLIQVNEFIVQELTSALQHPGVWPQLQTIFTSTTPGGDNVIASQHSSPCEWDITHLSVSTPLTRSEWLKEFSW</sequence>
<reference evidence="1" key="1">
    <citation type="submission" date="2020-11" db="EMBL/GenBank/DDBJ databases">
        <authorList>
            <consortium name="DOE Joint Genome Institute"/>
            <person name="Ahrendt S."/>
            <person name="Riley R."/>
            <person name="Andreopoulos W."/>
            <person name="Labutti K."/>
            <person name="Pangilinan J."/>
            <person name="Ruiz-Duenas F.J."/>
            <person name="Barrasa J.M."/>
            <person name="Sanchez-Garcia M."/>
            <person name="Camarero S."/>
            <person name="Miyauchi S."/>
            <person name="Serrano A."/>
            <person name="Linde D."/>
            <person name="Babiker R."/>
            <person name="Drula E."/>
            <person name="Ayuso-Fernandez I."/>
            <person name="Pacheco R."/>
            <person name="Padilla G."/>
            <person name="Ferreira P."/>
            <person name="Barriuso J."/>
            <person name="Kellner H."/>
            <person name="Castanera R."/>
            <person name="Alfaro M."/>
            <person name="Ramirez L."/>
            <person name="Pisabarro A.G."/>
            <person name="Kuo A."/>
            <person name="Tritt A."/>
            <person name="Lipzen A."/>
            <person name="He G."/>
            <person name="Yan M."/>
            <person name="Ng V."/>
            <person name="Cullen D."/>
            <person name="Martin F."/>
            <person name="Rosso M.-N."/>
            <person name="Henrissat B."/>
            <person name="Hibbett D."/>
            <person name="Martinez A.T."/>
            <person name="Grigoriev I.V."/>
        </authorList>
    </citation>
    <scope>NUCLEOTIDE SEQUENCE</scope>
    <source>
        <strain evidence="1">MF-IS2</strain>
    </source>
</reference>
<gene>
    <name evidence="1" type="ORF">P691DRAFT_771299</name>
</gene>
<evidence type="ECO:0000313" key="2">
    <source>
        <dbReference type="Proteomes" id="UP000807342"/>
    </source>
</evidence>